<proteinExistence type="predicted"/>
<keyword evidence="1" id="KW-1133">Transmembrane helix</keyword>
<protein>
    <submittedName>
        <fullName evidence="2">Uncharacterized protein</fullName>
    </submittedName>
</protein>
<feature type="transmembrane region" description="Helical" evidence="1">
    <location>
        <begin position="12"/>
        <end position="29"/>
    </location>
</feature>
<reference evidence="2" key="1">
    <citation type="submission" date="2020-02" db="EMBL/GenBank/DDBJ databases">
        <authorList>
            <person name="Meier V. D."/>
        </authorList>
    </citation>
    <scope>NUCLEOTIDE SEQUENCE</scope>
    <source>
        <strain evidence="2">AVDCRST_MAG74</strain>
    </source>
</reference>
<name>A0A6J4NYL0_9BACT</name>
<organism evidence="2">
    <name type="scientific">uncultured Pyrinomonadaceae bacterium</name>
    <dbReference type="NCBI Taxonomy" id="2283094"/>
    <lineage>
        <taxon>Bacteria</taxon>
        <taxon>Pseudomonadati</taxon>
        <taxon>Acidobacteriota</taxon>
        <taxon>Blastocatellia</taxon>
        <taxon>Blastocatellales</taxon>
        <taxon>Pyrinomonadaceae</taxon>
        <taxon>environmental samples</taxon>
    </lineage>
</organism>
<evidence type="ECO:0000256" key="1">
    <source>
        <dbReference type="SAM" id="Phobius"/>
    </source>
</evidence>
<sequence>MKQFLSAMRGSLGFVPIVLACLLFANYLFPNPFIFKGQSARPPLLFALSLFVFGVFWTLYFQRRAR</sequence>
<evidence type="ECO:0000313" key="2">
    <source>
        <dbReference type="EMBL" id="CAA9401422.1"/>
    </source>
</evidence>
<feature type="transmembrane region" description="Helical" evidence="1">
    <location>
        <begin position="44"/>
        <end position="61"/>
    </location>
</feature>
<dbReference type="PROSITE" id="PS51257">
    <property type="entry name" value="PROKAR_LIPOPROTEIN"/>
    <property type="match status" value="1"/>
</dbReference>
<gene>
    <name evidence="2" type="ORF">AVDCRST_MAG74-1610</name>
</gene>
<accession>A0A6J4NYL0</accession>
<keyword evidence="1" id="KW-0812">Transmembrane</keyword>
<dbReference type="EMBL" id="CADCUR010000138">
    <property type="protein sequence ID" value="CAA9401422.1"/>
    <property type="molecule type" value="Genomic_DNA"/>
</dbReference>
<dbReference type="AlphaFoldDB" id="A0A6J4NYL0"/>
<keyword evidence="1" id="KW-0472">Membrane</keyword>